<feature type="transmembrane region" description="Helical" evidence="5">
    <location>
        <begin position="102"/>
        <end position="125"/>
    </location>
</feature>
<dbReference type="InterPro" id="IPR023352">
    <property type="entry name" value="MAPEG-like_dom_sf"/>
</dbReference>
<organism evidence="6 7">
    <name type="scientific">Pseudomonas pohangensis</name>
    <dbReference type="NCBI Taxonomy" id="364197"/>
    <lineage>
        <taxon>Bacteria</taxon>
        <taxon>Pseudomonadati</taxon>
        <taxon>Pseudomonadota</taxon>
        <taxon>Gammaproteobacteria</taxon>
        <taxon>Pseudomonadales</taxon>
        <taxon>Pseudomonadaceae</taxon>
        <taxon>Pseudomonas</taxon>
    </lineage>
</organism>
<dbReference type="PANTHER" id="PTHR35371">
    <property type="entry name" value="INNER MEMBRANE PROTEIN"/>
    <property type="match status" value="1"/>
</dbReference>
<keyword evidence="4 5" id="KW-0472">Membrane</keyword>
<dbReference type="AlphaFoldDB" id="A0A1H2I5U5"/>
<accession>A0A1H2I5U5</accession>
<dbReference type="OrthoDB" id="513661at2"/>
<proteinExistence type="predicted"/>
<feature type="transmembrane region" description="Helical" evidence="5">
    <location>
        <begin position="66"/>
        <end position="82"/>
    </location>
</feature>
<keyword evidence="2 5" id="KW-0812">Transmembrane</keyword>
<evidence type="ECO:0000256" key="1">
    <source>
        <dbReference type="ARBA" id="ARBA00004370"/>
    </source>
</evidence>
<evidence type="ECO:0000313" key="7">
    <source>
        <dbReference type="Proteomes" id="UP000243232"/>
    </source>
</evidence>
<evidence type="ECO:0000256" key="2">
    <source>
        <dbReference type="ARBA" id="ARBA00022692"/>
    </source>
</evidence>
<keyword evidence="7" id="KW-1185">Reference proteome</keyword>
<dbReference type="RefSeq" id="WP_090198473.1">
    <property type="nucleotide sequence ID" value="NZ_LT629785.1"/>
</dbReference>
<dbReference type="SUPFAM" id="SSF161084">
    <property type="entry name" value="MAPEG domain-like"/>
    <property type="match status" value="1"/>
</dbReference>
<name>A0A1H2I5U5_9PSED</name>
<protein>
    <submittedName>
        <fullName evidence="6">Uncharacterized conserved protein, MAPEG superfamily</fullName>
    </submittedName>
</protein>
<dbReference type="Proteomes" id="UP000243232">
    <property type="component" value="Chromosome I"/>
</dbReference>
<evidence type="ECO:0000256" key="3">
    <source>
        <dbReference type="ARBA" id="ARBA00022989"/>
    </source>
</evidence>
<dbReference type="EMBL" id="LT629785">
    <property type="protein sequence ID" value="SDU39481.1"/>
    <property type="molecule type" value="Genomic_DNA"/>
</dbReference>
<reference evidence="7" key="1">
    <citation type="submission" date="2016-10" db="EMBL/GenBank/DDBJ databases">
        <authorList>
            <person name="Varghese N."/>
            <person name="Submissions S."/>
        </authorList>
    </citation>
    <scope>NUCLEOTIDE SEQUENCE [LARGE SCALE GENOMIC DNA]</scope>
    <source>
        <strain evidence="7">DSM 17875</strain>
    </source>
</reference>
<dbReference type="GO" id="GO:0016020">
    <property type="term" value="C:membrane"/>
    <property type="evidence" value="ECO:0007669"/>
    <property type="project" value="UniProtKB-SubCell"/>
</dbReference>
<evidence type="ECO:0000313" key="6">
    <source>
        <dbReference type="EMBL" id="SDU39481.1"/>
    </source>
</evidence>
<feature type="transmembrane region" description="Helical" evidence="5">
    <location>
        <begin position="6"/>
        <end position="25"/>
    </location>
</feature>
<dbReference type="InterPro" id="IPR001129">
    <property type="entry name" value="Membr-assoc_MAPEG"/>
</dbReference>
<dbReference type="PANTHER" id="PTHR35371:SF1">
    <property type="entry name" value="BLR7753 PROTEIN"/>
    <property type="match status" value="1"/>
</dbReference>
<evidence type="ECO:0000256" key="4">
    <source>
        <dbReference type="ARBA" id="ARBA00023136"/>
    </source>
</evidence>
<gene>
    <name evidence="6" type="ORF">SAMN05216296_3530</name>
</gene>
<comment type="subcellular location">
    <subcellularLocation>
        <location evidence="1">Membrane</location>
    </subcellularLocation>
</comment>
<dbReference type="Pfam" id="PF01124">
    <property type="entry name" value="MAPEG"/>
    <property type="match status" value="1"/>
</dbReference>
<dbReference type="Gene3D" id="1.20.120.550">
    <property type="entry name" value="Membrane associated eicosanoid/glutathione metabolism-like domain"/>
    <property type="match status" value="1"/>
</dbReference>
<evidence type="ECO:0000256" key="5">
    <source>
        <dbReference type="SAM" id="Phobius"/>
    </source>
</evidence>
<sequence>MTSLLQIVVCMTALTFISIMLGAVLRNREWTLDGMKAGLSNRDNLPEATPMGARAEKAAQNTKENFLLFIALAGVAHAAGMGEQATFGAEVFFWARVVYLPVYILGITYVRSAVWGVGIAGLVLMMQTLY</sequence>
<keyword evidence="3 5" id="KW-1133">Transmembrane helix</keyword>